<name>A0AAD7CG72_9AGAR</name>
<organism evidence="2 3">
    <name type="scientific">Roridomyces roridus</name>
    <dbReference type="NCBI Taxonomy" id="1738132"/>
    <lineage>
        <taxon>Eukaryota</taxon>
        <taxon>Fungi</taxon>
        <taxon>Dikarya</taxon>
        <taxon>Basidiomycota</taxon>
        <taxon>Agaricomycotina</taxon>
        <taxon>Agaricomycetes</taxon>
        <taxon>Agaricomycetidae</taxon>
        <taxon>Agaricales</taxon>
        <taxon>Marasmiineae</taxon>
        <taxon>Mycenaceae</taxon>
        <taxon>Roridomyces</taxon>
    </lineage>
</organism>
<feature type="domain" description="AAA-ATPase-like" evidence="1">
    <location>
        <begin position="73"/>
        <end position="277"/>
    </location>
</feature>
<gene>
    <name evidence="2" type="ORF">FB45DRAFT_1051455</name>
</gene>
<dbReference type="InterPro" id="IPR018631">
    <property type="entry name" value="AAA-ATPase-like_dom"/>
</dbReference>
<keyword evidence="3" id="KW-1185">Reference proteome</keyword>
<sequence length="652" mass="73167">MSMPIVNPEDHQALADRVKTTVEKPRFLFVLSEDEDEDERDCEHQRRAKRRRTLGFVSSNPLSLPRAEDDFSDSQTAFVDKTRVLFQLPKQFRYILLRPPSFGKTAFLSAMTQFYDVHGDGVLEDYFGASEPPADRGRSQHLCLCFKFWTLGYHLDSEGFAKRLRTELFISLNSFVVKYARELGLSQPHRYLASGGTEPLKTVLDLVKSRGETLFVGVDDYDNALLGATIPPPAELATEKTFITREEISRILDLQFWSPIKLACEDGVVSKLFVTGTLDLQTPVLRTLVVPVPNYLHSCCGFTEEEALNFGESILGYPLAAIDLTTRCGGYLFSPEEECDRVLHPQLVINHISALCSQWSKSRAFDMLTSVLDLLPVESGVSDAASLNGLVELIANGGIVDVEDRGPDFDGNAVLWGALYHAGALTRVHGSKSTLRLANPEALSLIHSRIDPLVRRRVTVLEEAGRKRFLDTLTDYELDQHQTLLDLLCKILADQTRRSLGKAREPTLRGLVELIMRNSPLVSCGPSKLPESTILPPADDATHVRVVGVHTDHVYRWEIKTLTLRGIWQAVNPNETEPSIEALRQLHEELCRDEEEKVLARLYRVWSDSLQRMETRLVGSFFEPEVEYAQIIAVGGARILRRAGFAELIVVP</sequence>
<evidence type="ECO:0000313" key="3">
    <source>
        <dbReference type="Proteomes" id="UP001221142"/>
    </source>
</evidence>
<comment type="caution">
    <text evidence="2">The sequence shown here is derived from an EMBL/GenBank/DDBJ whole genome shotgun (WGS) entry which is preliminary data.</text>
</comment>
<evidence type="ECO:0000313" key="2">
    <source>
        <dbReference type="EMBL" id="KAJ7646843.1"/>
    </source>
</evidence>
<dbReference type="Proteomes" id="UP001221142">
    <property type="component" value="Unassembled WGS sequence"/>
</dbReference>
<dbReference type="EMBL" id="JARKIF010000002">
    <property type="protein sequence ID" value="KAJ7646843.1"/>
    <property type="molecule type" value="Genomic_DNA"/>
</dbReference>
<protein>
    <recommendedName>
        <fullName evidence="1">AAA-ATPase-like domain-containing protein</fullName>
    </recommendedName>
</protein>
<accession>A0AAD7CG72</accession>
<proteinExistence type="predicted"/>
<reference evidence="2" key="1">
    <citation type="submission" date="2023-03" db="EMBL/GenBank/DDBJ databases">
        <title>Massive genome expansion in bonnet fungi (Mycena s.s.) driven by repeated elements and novel gene families across ecological guilds.</title>
        <authorList>
            <consortium name="Lawrence Berkeley National Laboratory"/>
            <person name="Harder C.B."/>
            <person name="Miyauchi S."/>
            <person name="Viragh M."/>
            <person name="Kuo A."/>
            <person name="Thoen E."/>
            <person name="Andreopoulos B."/>
            <person name="Lu D."/>
            <person name="Skrede I."/>
            <person name="Drula E."/>
            <person name="Henrissat B."/>
            <person name="Morin E."/>
            <person name="Kohler A."/>
            <person name="Barry K."/>
            <person name="LaButti K."/>
            <person name="Morin E."/>
            <person name="Salamov A."/>
            <person name="Lipzen A."/>
            <person name="Mereny Z."/>
            <person name="Hegedus B."/>
            <person name="Baldrian P."/>
            <person name="Stursova M."/>
            <person name="Weitz H."/>
            <person name="Taylor A."/>
            <person name="Grigoriev I.V."/>
            <person name="Nagy L.G."/>
            <person name="Martin F."/>
            <person name="Kauserud H."/>
        </authorList>
    </citation>
    <scope>NUCLEOTIDE SEQUENCE</scope>
    <source>
        <strain evidence="2">9284</strain>
    </source>
</reference>
<dbReference type="Pfam" id="PF09820">
    <property type="entry name" value="AAA-ATPase_like"/>
    <property type="match status" value="1"/>
</dbReference>
<dbReference type="AlphaFoldDB" id="A0AAD7CG72"/>
<evidence type="ECO:0000259" key="1">
    <source>
        <dbReference type="Pfam" id="PF09820"/>
    </source>
</evidence>